<protein>
    <submittedName>
        <fullName evidence="1">DUF4259 domain-containing protein</fullName>
    </submittedName>
</protein>
<gene>
    <name evidence="1" type="ORF">GTP77_16115</name>
</gene>
<dbReference type="InterPro" id="IPR025355">
    <property type="entry name" value="DUF4259"/>
</dbReference>
<dbReference type="Proteomes" id="UP000450676">
    <property type="component" value="Unassembled WGS sequence"/>
</dbReference>
<accession>A0A7X4HCR4</accession>
<evidence type="ECO:0000313" key="2">
    <source>
        <dbReference type="Proteomes" id="UP000450676"/>
    </source>
</evidence>
<dbReference type="AlphaFoldDB" id="A0A7X4HCR4"/>
<name>A0A7X4HCR4_9BURK</name>
<evidence type="ECO:0000313" key="1">
    <source>
        <dbReference type="EMBL" id="MYN08856.1"/>
    </source>
</evidence>
<keyword evidence="2" id="KW-1185">Reference proteome</keyword>
<dbReference type="Pfam" id="PF14078">
    <property type="entry name" value="DUF4259"/>
    <property type="match status" value="1"/>
</dbReference>
<sequence length="147" mass="16397">MGTWAVGAFGNDFALDWAQDLQESKDLFFIEDTLNNVLSPDSADYLEAPFAAEGLAAIEVLARLYGKPGEDDENTADVAAWVAEVSQKTTKRRADLIEKSQRAIEHILSERSELRELWQDSEHYEDWRAAVADLQARILLTPSTSAP</sequence>
<reference evidence="1 2" key="1">
    <citation type="submission" date="2019-12" db="EMBL/GenBank/DDBJ databases">
        <title>Novel species isolated from a subtropical stream in China.</title>
        <authorList>
            <person name="Lu H."/>
        </authorList>
    </citation>
    <scope>NUCLEOTIDE SEQUENCE [LARGE SCALE GENOMIC DNA]</scope>
    <source>
        <strain evidence="1 2">FT127W</strain>
    </source>
</reference>
<comment type="caution">
    <text evidence="1">The sequence shown here is derived from an EMBL/GenBank/DDBJ whole genome shotgun (WGS) entry which is preliminary data.</text>
</comment>
<proteinExistence type="predicted"/>
<dbReference type="RefSeq" id="WP_161073162.1">
    <property type="nucleotide sequence ID" value="NZ_CP086370.1"/>
</dbReference>
<organism evidence="1 2">
    <name type="scientific">Pseudoduganella aquatica</name>
    <dbReference type="NCBI Taxonomy" id="2660641"/>
    <lineage>
        <taxon>Bacteria</taxon>
        <taxon>Pseudomonadati</taxon>
        <taxon>Pseudomonadota</taxon>
        <taxon>Betaproteobacteria</taxon>
        <taxon>Burkholderiales</taxon>
        <taxon>Oxalobacteraceae</taxon>
        <taxon>Telluria group</taxon>
        <taxon>Pseudoduganella</taxon>
    </lineage>
</organism>
<dbReference type="EMBL" id="WWCU01000017">
    <property type="protein sequence ID" value="MYN08856.1"/>
    <property type="molecule type" value="Genomic_DNA"/>
</dbReference>